<evidence type="ECO:0000256" key="2">
    <source>
        <dbReference type="ARBA" id="ARBA00005745"/>
    </source>
</evidence>
<evidence type="ECO:0000256" key="4">
    <source>
        <dbReference type="ARBA" id="ARBA00022519"/>
    </source>
</evidence>
<dbReference type="InterPro" id="IPR042094">
    <property type="entry name" value="T2SS_GspF_sf"/>
</dbReference>
<evidence type="ECO:0000259" key="9">
    <source>
        <dbReference type="Pfam" id="PF00482"/>
    </source>
</evidence>
<organism evidence="10 11">
    <name type="scientific">Thermogemmata fonticola</name>
    <dbReference type="NCBI Taxonomy" id="2755323"/>
    <lineage>
        <taxon>Bacteria</taxon>
        <taxon>Pseudomonadati</taxon>
        <taxon>Planctomycetota</taxon>
        <taxon>Planctomycetia</taxon>
        <taxon>Gemmatales</taxon>
        <taxon>Gemmataceae</taxon>
        <taxon>Thermogemmata</taxon>
    </lineage>
</organism>
<reference evidence="10 11" key="1">
    <citation type="submission" date="2020-07" db="EMBL/GenBank/DDBJ databases">
        <title>Thermogemmata thermophila gen. nov., sp. nov., a novel moderate thermophilic planctomycete from a Kamchatka hot spring.</title>
        <authorList>
            <person name="Elcheninov A.G."/>
            <person name="Podosokorskaya O.A."/>
            <person name="Kovaleva O.L."/>
            <person name="Novikov A."/>
            <person name="Bonch-Osmolovskaya E.A."/>
            <person name="Toshchakov S.V."/>
            <person name="Kublanov I.V."/>
        </authorList>
    </citation>
    <scope>NUCLEOTIDE SEQUENCE [LARGE SCALE GENOMIC DNA]</scope>
    <source>
        <strain evidence="10 11">2918</strain>
    </source>
</reference>
<feature type="transmembrane region" description="Helical" evidence="8">
    <location>
        <begin position="175"/>
        <end position="201"/>
    </location>
</feature>
<keyword evidence="6 8" id="KW-1133">Transmembrane helix</keyword>
<accession>A0A7V9AB92</accession>
<dbReference type="EMBL" id="JACEFB010000003">
    <property type="protein sequence ID" value="MBA2225966.1"/>
    <property type="molecule type" value="Genomic_DNA"/>
</dbReference>
<sequence>MPTYKFEALDASGNEIKDSIEAANEEEAQAKVKSRGYFVTKLAVVTTGGKAAKGKKKKTGKSRKTFTIGRVKQKMLVTFTRQFSTLIDAGLPVLRSLRILERQMKPSVLKNALIDIVDDVESGSSLSDAMAKQPKCFSKLYVNMVKAGEAGGALEVILQRLADFLEKAQSLKGKIIGAMVYPAVVIAVAIGILTFIMVAIIPKFKKIFDEFGMTLPWATQKLIAISNWMSEYWWTIPLFPMGLYLLAKLLRLTRWGNYALDRALLWIPIIGELVEKTIVARTMRTLGTLVSSGVPILEALTIVKETSNNAVFERMFQRVFESVREGDTIADPMRESRLVDDMVVNMIEVGEETGDLDTMLYKIADFYDEWVDNLVKSLLSLLEPIMIVFLGFTIGAIVISLFLPLIKLLEGLSKSG</sequence>
<dbReference type="AlphaFoldDB" id="A0A7V9AB92"/>
<evidence type="ECO:0000256" key="7">
    <source>
        <dbReference type="ARBA" id="ARBA00023136"/>
    </source>
</evidence>
<dbReference type="FunFam" id="1.20.81.30:FF:000001">
    <property type="entry name" value="Type II secretion system protein F"/>
    <property type="match status" value="2"/>
</dbReference>
<dbReference type="Proteomes" id="UP000542342">
    <property type="component" value="Unassembled WGS sequence"/>
</dbReference>
<keyword evidence="11" id="KW-1185">Reference proteome</keyword>
<evidence type="ECO:0000256" key="3">
    <source>
        <dbReference type="ARBA" id="ARBA00022475"/>
    </source>
</evidence>
<evidence type="ECO:0000256" key="5">
    <source>
        <dbReference type="ARBA" id="ARBA00022692"/>
    </source>
</evidence>
<dbReference type="PANTHER" id="PTHR30012:SF0">
    <property type="entry name" value="TYPE II SECRETION SYSTEM PROTEIN F-RELATED"/>
    <property type="match status" value="1"/>
</dbReference>
<dbReference type="PRINTS" id="PR00812">
    <property type="entry name" value="BCTERIALGSPF"/>
</dbReference>
<keyword evidence="3" id="KW-1003">Cell membrane</keyword>
<feature type="domain" description="Type II secretion system protein GspF" evidence="9">
    <location>
        <begin position="283"/>
        <end position="404"/>
    </location>
</feature>
<evidence type="ECO:0000256" key="6">
    <source>
        <dbReference type="ARBA" id="ARBA00022989"/>
    </source>
</evidence>
<evidence type="ECO:0000256" key="8">
    <source>
        <dbReference type="SAM" id="Phobius"/>
    </source>
</evidence>
<evidence type="ECO:0000256" key="1">
    <source>
        <dbReference type="ARBA" id="ARBA00004429"/>
    </source>
</evidence>
<evidence type="ECO:0000313" key="11">
    <source>
        <dbReference type="Proteomes" id="UP000542342"/>
    </source>
</evidence>
<gene>
    <name evidence="10" type="ORF">H0921_07310</name>
</gene>
<dbReference type="Gene3D" id="1.20.81.30">
    <property type="entry name" value="Type II secretion system (T2SS), domain F"/>
    <property type="match status" value="2"/>
</dbReference>
<feature type="domain" description="Type II secretion system protein GspF" evidence="9">
    <location>
        <begin position="79"/>
        <end position="202"/>
    </location>
</feature>
<dbReference type="InterPro" id="IPR018076">
    <property type="entry name" value="T2SS_GspF_dom"/>
</dbReference>
<keyword evidence="4" id="KW-0997">Cell inner membrane</keyword>
<keyword evidence="5 8" id="KW-0812">Transmembrane</keyword>
<protein>
    <submittedName>
        <fullName evidence="10">Type II secretion system F family protein</fullName>
    </submittedName>
</protein>
<keyword evidence="7 8" id="KW-0472">Membrane</keyword>
<dbReference type="PANTHER" id="PTHR30012">
    <property type="entry name" value="GENERAL SECRETION PATHWAY PROTEIN"/>
    <property type="match status" value="1"/>
</dbReference>
<evidence type="ECO:0000313" key="10">
    <source>
        <dbReference type="EMBL" id="MBA2225966.1"/>
    </source>
</evidence>
<comment type="subcellular location">
    <subcellularLocation>
        <location evidence="1">Cell inner membrane</location>
        <topology evidence="1">Multi-pass membrane protein</topology>
    </subcellularLocation>
</comment>
<dbReference type="GO" id="GO:0005886">
    <property type="term" value="C:plasma membrane"/>
    <property type="evidence" value="ECO:0007669"/>
    <property type="project" value="UniProtKB-SubCell"/>
</dbReference>
<feature type="transmembrane region" description="Helical" evidence="8">
    <location>
        <begin position="232"/>
        <end position="250"/>
    </location>
</feature>
<feature type="transmembrane region" description="Helical" evidence="8">
    <location>
        <begin position="385"/>
        <end position="406"/>
    </location>
</feature>
<name>A0A7V9AB92_9BACT</name>
<comment type="similarity">
    <text evidence="2">Belongs to the GSP F family.</text>
</comment>
<dbReference type="Pfam" id="PF00482">
    <property type="entry name" value="T2SSF"/>
    <property type="match status" value="2"/>
</dbReference>
<comment type="caution">
    <text evidence="10">The sequence shown here is derived from an EMBL/GenBank/DDBJ whole genome shotgun (WGS) entry which is preliminary data.</text>
</comment>
<dbReference type="RefSeq" id="WP_194537388.1">
    <property type="nucleotide sequence ID" value="NZ_JACEFB010000003.1"/>
</dbReference>
<proteinExistence type="inferred from homology"/>
<dbReference type="InterPro" id="IPR003004">
    <property type="entry name" value="GspF/PilC"/>
</dbReference>